<dbReference type="EMBL" id="ABCS01000067">
    <property type="protein sequence ID" value="EDM76333.1"/>
    <property type="molecule type" value="Genomic_DNA"/>
</dbReference>
<dbReference type="Proteomes" id="UP000005801">
    <property type="component" value="Unassembled WGS sequence"/>
</dbReference>
<accession>A6GCR7</accession>
<evidence type="ECO:0000313" key="1">
    <source>
        <dbReference type="EMBL" id="EDM76333.1"/>
    </source>
</evidence>
<evidence type="ECO:0000313" key="2">
    <source>
        <dbReference type="Proteomes" id="UP000005801"/>
    </source>
</evidence>
<name>A6GCR7_9BACT</name>
<organism evidence="1 2">
    <name type="scientific">Plesiocystis pacifica SIR-1</name>
    <dbReference type="NCBI Taxonomy" id="391625"/>
    <lineage>
        <taxon>Bacteria</taxon>
        <taxon>Pseudomonadati</taxon>
        <taxon>Myxococcota</taxon>
        <taxon>Polyangia</taxon>
        <taxon>Nannocystales</taxon>
        <taxon>Nannocystaceae</taxon>
        <taxon>Plesiocystis</taxon>
    </lineage>
</organism>
<gene>
    <name evidence="1" type="ORF">PPSIR1_18542</name>
</gene>
<dbReference type="STRING" id="391625.PPSIR1_18542"/>
<proteinExistence type="predicted"/>
<sequence>MKLAGAGLVAAPFVNLARTRRARAADGVAKRLVIFFSPDGIVHSHWRPTGGGTDFSFPAGSILEPLAPHQDNLIVMDGLNFFQADNHEGGMEAMLTCKGDAGSVGGGASVDQFIASQLDTSTKFKSLELGIQTSAWGGSNQTRMCYSAPGQFVTPDDSPLNVYDRMFGDLLGGEEEAAKLRERRQRVVDLVTEETHSLRQELGSEERHKLDAHLEALATVEQGLQASGSCGEPPLAPVIGNLFSDTQIPDITKAQIDLAVIGLSCGLTNVATIQLSHTVSQSVFSWVDGVNEGHHSLSHIDDSNPAGVAHFAACERWSAEQFAYLLEQLAALPEPEGEGTMLDNSVVLWAKEMGDSRQHVCTDVPFVLAGGGGGCFTTGQYLSFDGEPHNKLMVSLCQAMGLSNDTFGQASFGAGPLAGLMA</sequence>
<protein>
    <recommendedName>
        <fullName evidence="3">Tat (Twin-arginine translocation) pathway signal sequence domain protein</fullName>
    </recommendedName>
</protein>
<dbReference type="AlphaFoldDB" id="A6GCR7"/>
<evidence type="ECO:0008006" key="3">
    <source>
        <dbReference type="Google" id="ProtNLM"/>
    </source>
</evidence>
<keyword evidence="2" id="KW-1185">Reference proteome</keyword>
<dbReference type="eggNOG" id="COG2960">
    <property type="taxonomic scope" value="Bacteria"/>
</dbReference>
<reference evidence="1 2" key="1">
    <citation type="submission" date="2007-06" db="EMBL/GenBank/DDBJ databases">
        <authorList>
            <person name="Shimkets L."/>
            <person name="Ferriera S."/>
            <person name="Johnson J."/>
            <person name="Kravitz S."/>
            <person name="Beeson K."/>
            <person name="Sutton G."/>
            <person name="Rogers Y.-H."/>
            <person name="Friedman R."/>
            <person name="Frazier M."/>
            <person name="Venter J.C."/>
        </authorList>
    </citation>
    <scope>NUCLEOTIDE SEQUENCE [LARGE SCALE GENOMIC DNA]</scope>
    <source>
        <strain evidence="1 2">SIR-1</strain>
    </source>
</reference>
<comment type="caution">
    <text evidence="1">The sequence shown here is derived from an EMBL/GenBank/DDBJ whole genome shotgun (WGS) entry which is preliminary data.</text>
</comment>
<dbReference type="InterPro" id="IPR011447">
    <property type="entry name" value="DUF1552"/>
</dbReference>
<dbReference type="Pfam" id="PF07586">
    <property type="entry name" value="HXXSHH"/>
    <property type="match status" value="1"/>
</dbReference>